<dbReference type="PANTHER" id="PTHR45820">
    <property type="entry name" value="FI23527P1"/>
    <property type="match status" value="1"/>
</dbReference>
<evidence type="ECO:0000256" key="8">
    <source>
        <dbReference type="SAM" id="MobiDB-lite"/>
    </source>
</evidence>
<keyword evidence="4 9" id="KW-0812">Transmembrane</keyword>
<feature type="compositionally biased region" description="Basic and acidic residues" evidence="8">
    <location>
        <begin position="212"/>
        <end position="232"/>
    </location>
</feature>
<evidence type="ECO:0000259" key="10">
    <source>
        <dbReference type="Pfam" id="PF01545"/>
    </source>
</evidence>
<feature type="transmembrane region" description="Helical" evidence="9">
    <location>
        <begin position="108"/>
        <end position="129"/>
    </location>
</feature>
<evidence type="ECO:0000313" key="12">
    <source>
        <dbReference type="EMBL" id="GMM52423.1"/>
    </source>
</evidence>
<dbReference type="GO" id="GO:0000329">
    <property type="term" value="C:fungal-type vacuole membrane"/>
    <property type="evidence" value="ECO:0007669"/>
    <property type="project" value="TreeGrafter"/>
</dbReference>
<dbReference type="SUPFAM" id="SSF161111">
    <property type="entry name" value="Cation efflux protein transmembrane domain-like"/>
    <property type="match status" value="1"/>
</dbReference>
<dbReference type="Gene3D" id="1.20.1510.10">
    <property type="entry name" value="Cation efflux protein transmembrane domain"/>
    <property type="match status" value="2"/>
</dbReference>
<comment type="caution">
    <text evidence="12">The sequence shown here is derived from an EMBL/GenBank/DDBJ whole genome shotgun (WGS) entry which is preliminary data.</text>
</comment>
<sequence length="419" mass="45899">MSKKIRISLLLALDTVFAIIELTTGYMVHSLALVADSFHMFNDILSLIVALWAVTVSDSGSSPTFSYGLQRAEVLGALINAVFLLALCVTIILEAIERFINPPEISNPVLILVVGILGLLSNIVGLFLFHEHGHSHGGSSESEHSHEHSHHDVERQPLSMSQMLPEAIIAREEHRLMSQNVSYGATGSHNHSHGNSDTAPSSENDVVASNVHEPHSHSHDTIPNDLETDHNEHHHAKPKVQAAPTRSMNMEGVFLHVLGDALGNVGVIITALFIWKTNYWWRFYSDPMVSLFITAIIFSTAIPLCIRASKVLLQATPSSINGAEVAEDIMSLPGVEDIHDLHIWQLSEHQMIATLHVTVNSPPIEFPKLAKSIQECFAGYGIPTLTIQPEFVRSVEDRRASVGLRQCQSNGNLLAAAPN</sequence>
<feature type="transmembrane region" description="Helical" evidence="9">
    <location>
        <begin position="74"/>
        <end position="96"/>
    </location>
</feature>
<evidence type="ECO:0000256" key="6">
    <source>
        <dbReference type="ARBA" id="ARBA00022989"/>
    </source>
</evidence>
<feature type="region of interest" description="Disordered" evidence="8">
    <location>
        <begin position="135"/>
        <end position="158"/>
    </location>
</feature>
<keyword evidence="6 9" id="KW-1133">Transmembrane helix</keyword>
<feature type="transmembrane region" description="Helical" evidence="9">
    <location>
        <begin position="253"/>
        <end position="275"/>
    </location>
</feature>
<evidence type="ECO:0000256" key="9">
    <source>
        <dbReference type="SAM" id="Phobius"/>
    </source>
</evidence>
<dbReference type="Pfam" id="PF16916">
    <property type="entry name" value="ZT_dimer"/>
    <property type="match status" value="1"/>
</dbReference>
<dbReference type="InterPro" id="IPR036837">
    <property type="entry name" value="Cation_efflux_CTD_sf"/>
</dbReference>
<dbReference type="SUPFAM" id="SSF160240">
    <property type="entry name" value="Cation efflux protein cytoplasmic domain-like"/>
    <property type="match status" value="1"/>
</dbReference>
<evidence type="ECO:0000256" key="7">
    <source>
        <dbReference type="ARBA" id="ARBA00023136"/>
    </source>
</evidence>
<evidence type="ECO:0000256" key="5">
    <source>
        <dbReference type="ARBA" id="ARBA00022833"/>
    </source>
</evidence>
<feature type="compositionally biased region" description="Basic and acidic residues" evidence="8">
    <location>
        <begin position="141"/>
        <end position="155"/>
    </location>
</feature>
<reference evidence="12 13" key="1">
    <citation type="journal article" date="2023" name="Elife">
        <title>Identification of key yeast species and microbe-microbe interactions impacting larval growth of Drosophila in the wild.</title>
        <authorList>
            <person name="Mure A."/>
            <person name="Sugiura Y."/>
            <person name="Maeda R."/>
            <person name="Honda K."/>
            <person name="Sakurai N."/>
            <person name="Takahashi Y."/>
            <person name="Watada M."/>
            <person name="Katoh T."/>
            <person name="Gotoh A."/>
            <person name="Gotoh Y."/>
            <person name="Taniguchi I."/>
            <person name="Nakamura K."/>
            <person name="Hayashi T."/>
            <person name="Katayama T."/>
            <person name="Uemura T."/>
            <person name="Hattori Y."/>
        </authorList>
    </citation>
    <scope>NUCLEOTIDE SEQUENCE [LARGE SCALE GENOMIC DNA]</scope>
    <source>
        <strain evidence="12 13">SB-73</strain>
    </source>
</reference>
<comment type="similarity">
    <text evidence="2">Belongs to the cation diffusion facilitator (CDF) transporter (TC 2.A.4) family. SLC30A subfamily.</text>
</comment>
<evidence type="ECO:0000256" key="2">
    <source>
        <dbReference type="ARBA" id="ARBA00008873"/>
    </source>
</evidence>
<dbReference type="GO" id="GO:0006882">
    <property type="term" value="P:intracellular zinc ion homeostasis"/>
    <property type="evidence" value="ECO:0007669"/>
    <property type="project" value="TreeGrafter"/>
</dbReference>
<organism evidence="12 13">
    <name type="scientific">Starmerella bacillaris</name>
    <name type="common">Yeast</name>
    <name type="synonym">Candida zemplinina</name>
    <dbReference type="NCBI Taxonomy" id="1247836"/>
    <lineage>
        <taxon>Eukaryota</taxon>
        <taxon>Fungi</taxon>
        <taxon>Dikarya</taxon>
        <taxon>Ascomycota</taxon>
        <taxon>Saccharomycotina</taxon>
        <taxon>Dipodascomycetes</taxon>
        <taxon>Dipodascales</taxon>
        <taxon>Trichomonascaceae</taxon>
        <taxon>Starmerella</taxon>
    </lineage>
</organism>
<evidence type="ECO:0000313" key="13">
    <source>
        <dbReference type="Proteomes" id="UP001362899"/>
    </source>
</evidence>
<proteinExistence type="inferred from homology"/>
<gene>
    <name evidence="12" type="ORF">DASB73_033860</name>
</gene>
<evidence type="ECO:0000256" key="4">
    <source>
        <dbReference type="ARBA" id="ARBA00022692"/>
    </source>
</evidence>
<feature type="domain" description="Cation efflux protein transmembrane" evidence="10">
    <location>
        <begin position="10"/>
        <end position="313"/>
    </location>
</feature>
<feature type="region of interest" description="Disordered" evidence="8">
    <location>
        <begin position="182"/>
        <end position="243"/>
    </location>
</feature>
<keyword evidence="13" id="KW-1185">Reference proteome</keyword>
<dbReference type="InterPro" id="IPR027469">
    <property type="entry name" value="Cation_efflux_TMD_sf"/>
</dbReference>
<dbReference type="AlphaFoldDB" id="A0AAV5RNU8"/>
<dbReference type="InterPro" id="IPR058533">
    <property type="entry name" value="Cation_efflux_TM"/>
</dbReference>
<evidence type="ECO:0000256" key="1">
    <source>
        <dbReference type="ARBA" id="ARBA00004141"/>
    </source>
</evidence>
<accession>A0AAV5RNU8</accession>
<dbReference type="PANTHER" id="PTHR45820:SF4">
    <property type="entry name" value="ZINC TRANSPORTER 63C, ISOFORM F"/>
    <property type="match status" value="1"/>
</dbReference>
<evidence type="ECO:0000256" key="3">
    <source>
        <dbReference type="ARBA" id="ARBA00022448"/>
    </source>
</evidence>
<dbReference type="EMBL" id="BTGC01000008">
    <property type="protein sequence ID" value="GMM52423.1"/>
    <property type="molecule type" value="Genomic_DNA"/>
</dbReference>
<protein>
    <submittedName>
        <fullName evidence="12">Zn(2+) transporter</fullName>
    </submittedName>
</protein>
<dbReference type="GO" id="GO:0005385">
    <property type="term" value="F:zinc ion transmembrane transporter activity"/>
    <property type="evidence" value="ECO:0007669"/>
    <property type="project" value="TreeGrafter"/>
</dbReference>
<feature type="transmembrane region" description="Helical" evidence="9">
    <location>
        <begin position="287"/>
        <end position="306"/>
    </location>
</feature>
<evidence type="ECO:0000259" key="11">
    <source>
        <dbReference type="Pfam" id="PF16916"/>
    </source>
</evidence>
<comment type="subcellular location">
    <subcellularLocation>
        <location evidence="1">Membrane</location>
        <topology evidence="1">Multi-pass membrane protein</topology>
    </subcellularLocation>
</comment>
<feature type="domain" description="Cation efflux protein cytoplasmic" evidence="11">
    <location>
        <begin position="319"/>
        <end position="361"/>
    </location>
</feature>
<keyword evidence="5" id="KW-0862">Zinc</keyword>
<dbReference type="InterPro" id="IPR002524">
    <property type="entry name" value="Cation_efflux"/>
</dbReference>
<keyword evidence="3" id="KW-0813">Transport</keyword>
<dbReference type="Pfam" id="PF01545">
    <property type="entry name" value="Cation_efflux"/>
    <property type="match status" value="1"/>
</dbReference>
<dbReference type="InterPro" id="IPR027470">
    <property type="entry name" value="Cation_efflux_CTD"/>
</dbReference>
<name>A0AAV5RNU8_STABA</name>
<feature type="compositionally biased region" description="Polar residues" evidence="8">
    <location>
        <begin position="182"/>
        <end position="204"/>
    </location>
</feature>
<keyword evidence="7 9" id="KW-0472">Membrane</keyword>
<dbReference type="NCBIfam" id="TIGR01297">
    <property type="entry name" value="CDF"/>
    <property type="match status" value="1"/>
</dbReference>
<dbReference type="Proteomes" id="UP001362899">
    <property type="component" value="Unassembled WGS sequence"/>
</dbReference>